<keyword evidence="2 6" id="KW-0677">Repeat</keyword>
<evidence type="ECO:0000256" key="5">
    <source>
        <dbReference type="PROSITE-ProRule" id="PRU00401"/>
    </source>
</evidence>
<feature type="repeat" description="RPEL" evidence="5">
    <location>
        <begin position="502"/>
        <end position="527"/>
    </location>
</feature>
<feature type="compositionally biased region" description="Pro residues" evidence="8">
    <location>
        <begin position="308"/>
        <end position="324"/>
    </location>
</feature>
<sequence>MAEAGRSPAGLPREPAAQAAAAPAAEPEAPALPPVPALRWLPGDLSPRGRSQSDLSSSSSRGRPLRVHISGSVDGLDKASIANSDGPTAGSQTPPFKRKGKLSTIGKIFKPWKWRKKKTSDKFRETSAVLERKISTRQSREELIRRGVLKELPDQDGDVTVNFENSNGHMIPIGEESTREENVGKSEEGNGSVSEKSPPREEKAEDKKAGSSHSKKPTGSKASASPSTSSTSSRPKASKETVTSKTGTVGTTKGKKKAGKQPVTSRLSSDTTTAGTSDLKGEPSETGVESPAHEQTVPGEQTTGKSKPPVPLAPVAPPPSPPAPPLLLEDQCIVASDAPVVLVSNGADLPASALDPSQLLWTEEPTNRTTFHSVAGLSVSRENAKCFTTKDELRKVAPQLLTPELMGDSSESFSAPEDEGPREYQANDSDSDGPILYTDDDEEEDEDEDGSGESALASKIRRRDTLAIKLGNRPSKKELEDKNILQRTSEEERQEIRQQIGTKLVRRLSQRPTTEELEQRNILKQKNEEEEQEAKMELKRRLSRKLSLRPTVAELQARRILRFNEYVEVTDSPDYDRRADKPWARLTPADKAAIRKELNEFKSTEMEVHEESRQFTRFHRP</sequence>
<feature type="compositionally biased region" description="Low complexity" evidence="8">
    <location>
        <begin position="219"/>
        <end position="252"/>
    </location>
</feature>
<dbReference type="SMART" id="SM00707">
    <property type="entry name" value="RPEL"/>
    <property type="match status" value="4"/>
</dbReference>
<keyword evidence="7" id="KW-0175">Coiled coil</keyword>
<dbReference type="Ensembl" id="ENSSVLT00005023578.1">
    <property type="protein sequence ID" value="ENSSVLP00005021164.1"/>
    <property type="gene ID" value="ENSSVLG00005016689.1"/>
</dbReference>
<feature type="compositionally biased region" description="Low complexity" evidence="8">
    <location>
        <begin position="9"/>
        <end position="29"/>
    </location>
</feature>
<evidence type="ECO:0000256" key="3">
    <source>
        <dbReference type="ARBA" id="ARBA00023203"/>
    </source>
</evidence>
<evidence type="ECO:0000256" key="7">
    <source>
        <dbReference type="SAM" id="Coils"/>
    </source>
</evidence>
<name>A0A8D2D8D0_SCIVU</name>
<evidence type="ECO:0000313" key="10">
    <source>
        <dbReference type="Proteomes" id="UP000694564"/>
    </source>
</evidence>
<feature type="region of interest" description="Disordered" evidence="8">
    <location>
        <begin position="398"/>
        <end position="495"/>
    </location>
</feature>
<organism evidence="9 10">
    <name type="scientific">Sciurus vulgaris</name>
    <name type="common">Eurasian red squirrel</name>
    <dbReference type="NCBI Taxonomy" id="55149"/>
    <lineage>
        <taxon>Eukaryota</taxon>
        <taxon>Metazoa</taxon>
        <taxon>Chordata</taxon>
        <taxon>Craniata</taxon>
        <taxon>Vertebrata</taxon>
        <taxon>Euteleostomi</taxon>
        <taxon>Mammalia</taxon>
        <taxon>Eutheria</taxon>
        <taxon>Euarchontoglires</taxon>
        <taxon>Glires</taxon>
        <taxon>Rodentia</taxon>
        <taxon>Sciuromorpha</taxon>
        <taxon>Sciuridae</taxon>
        <taxon>Sciurinae</taxon>
        <taxon>Sciurini</taxon>
        <taxon>Sciurus</taxon>
    </lineage>
</organism>
<dbReference type="Gene3D" id="6.10.140.2130">
    <property type="match status" value="1"/>
</dbReference>
<dbReference type="PANTHER" id="PTHR12751:SF5">
    <property type="entry name" value="PHOSPHATASE AND ACTIN REGULATOR 2"/>
    <property type="match status" value="1"/>
</dbReference>
<comment type="subunit">
    <text evidence="6">Binds PPP1CA and actin.</text>
</comment>
<feature type="compositionally biased region" description="Low complexity" evidence="8">
    <location>
        <begin position="46"/>
        <end position="62"/>
    </location>
</feature>
<feature type="compositionally biased region" description="Basic and acidic residues" evidence="8">
    <location>
        <begin position="176"/>
        <end position="188"/>
    </location>
</feature>
<dbReference type="GO" id="GO:0030036">
    <property type="term" value="P:actin cytoskeleton organization"/>
    <property type="evidence" value="ECO:0007669"/>
    <property type="project" value="TreeGrafter"/>
</dbReference>
<feature type="region of interest" description="Disordered" evidence="8">
    <location>
        <begin position="152"/>
        <end position="324"/>
    </location>
</feature>
<dbReference type="OrthoDB" id="5563016at2759"/>
<dbReference type="InterPro" id="IPR004018">
    <property type="entry name" value="RPEL_repeat"/>
</dbReference>
<keyword evidence="10" id="KW-1185">Reference proteome</keyword>
<evidence type="ECO:0000256" key="4">
    <source>
        <dbReference type="ARBA" id="ARBA00023272"/>
    </source>
</evidence>
<proteinExistence type="inferred from homology"/>
<feature type="region of interest" description="Disordered" evidence="8">
    <location>
        <begin position="1"/>
        <end position="102"/>
    </location>
</feature>
<gene>
    <name evidence="9" type="primary">PHACTR2</name>
</gene>
<dbReference type="Pfam" id="PF02755">
    <property type="entry name" value="RPEL"/>
    <property type="match status" value="2"/>
</dbReference>
<feature type="repeat" description="RPEL" evidence="5">
    <location>
        <begin position="540"/>
        <end position="565"/>
    </location>
</feature>
<evidence type="ECO:0000256" key="2">
    <source>
        <dbReference type="ARBA" id="ARBA00022737"/>
    </source>
</evidence>
<comment type="similarity">
    <text evidence="1 6">Belongs to the phosphatase and actin regulator family.</text>
</comment>
<protein>
    <recommendedName>
        <fullName evidence="6">Phosphatase and actin regulator</fullName>
    </recommendedName>
</protein>
<feature type="compositionally biased region" description="Polar residues" evidence="8">
    <location>
        <begin position="81"/>
        <end position="94"/>
    </location>
</feature>
<feature type="repeat" description="RPEL" evidence="5">
    <location>
        <begin position="464"/>
        <end position="489"/>
    </location>
</feature>
<dbReference type="GO" id="GO:0004864">
    <property type="term" value="F:protein phosphatase inhibitor activity"/>
    <property type="evidence" value="ECO:0007669"/>
    <property type="project" value="UniProtKB-UniRule"/>
</dbReference>
<dbReference type="AlphaFoldDB" id="A0A8D2D8D0"/>
<feature type="compositionally biased region" description="Basic and acidic residues" evidence="8">
    <location>
        <begin position="197"/>
        <end position="209"/>
    </location>
</feature>
<keyword evidence="4" id="KW-0650">Protein phosphatase inhibitor</keyword>
<evidence type="ECO:0000256" key="6">
    <source>
        <dbReference type="RuleBase" id="RU301113"/>
    </source>
</evidence>
<feature type="repeat" description="RPEL" evidence="5">
    <location>
        <begin position="128"/>
        <end position="153"/>
    </location>
</feature>
<accession>A0A8D2D8D0</accession>
<dbReference type="Proteomes" id="UP000694564">
    <property type="component" value="Chromosome 7"/>
</dbReference>
<dbReference type="PANTHER" id="PTHR12751">
    <property type="entry name" value="PHOSPHATASE AND ACTIN REGULATOR PHACTR"/>
    <property type="match status" value="1"/>
</dbReference>
<feature type="coiled-coil region" evidence="7">
    <location>
        <begin position="513"/>
        <end position="540"/>
    </location>
</feature>
<keyword evidence="3 6" id="KW-0009">Actin-binding</keyword>
<dbReference type="GO" id="GO:0003779">
    <property type="term" value="F:actin binding"/>
    <property type="evidence" value="ECO:0007669"/>
    <property type="project" value="UniProtKB-KW"/>
</dbReference>
<evidence type="ECO:0000256" key="1">
    <source>
        <dbReference type="ARBA" id="ARBA00009795"/>
    </source>
</evidence>
<reference evidence="9" key="1">
    <citation type="submission" date="2025-08" db="UniProtKB">
        <authorList>
            <consortium name="Ensembl"/>
        </authorList>
    </citation>
    <scope>IDENTIFICATION</scope>
</reference>
<dbReference type="Gene3D" id="6.10.140.1750">
    <property type="match status" value="1"/>
</dbReference>
<evidence type="ECO:0000256" key="8">
    <source>
        <dbReference type="SAM" id="MobiDB-lite"/>
    </source>
</evidence>
<evidence type="ECO:0000313" key="9">
    <source>
        <dbReference type="Ensembl" id="ENSSVLP00005021164.1"/>
    </source>
</evidence>
<feature type="compositionally biased region" description="Basic and acidic residues" evidence="8">
    <location>
        <begin position="475"/>
        <end position="495"/>
    </location>
</feature>
<dbReference type="GeneTree" id="ENSGT00940000157628"/>
<dbReference type="PROSITE" id="PS51073">
    <property type="entry name" value="RPEL"/>
    <property type="match status" value="4"/>
</dbReference>
<feature type="compositionally biased region" description="Acidic residues" evidence="8">
    <location>
        <begin position="438"/>
        <end position="451"/>
    </location>
</feature>
<feature type="compositionally biased region" description="Polar residues" evidence="8">
    <location>
        <begin position="265"/>
        <end position="276"/>
    </location>
</feature>
<reference evidence="9" key="2">
    <citation type="submission" date="2025-09" db="UniProtKB">
        <authorList>
            <consortium name="Ensembl"/>
        </authorList>
    </citation>
    <scope>IDENTIFICATION</scope>
</reference>